<dbReference type="PROSITE" id="PS50053">
    <property type="entry name" value="UBIQUITIN_2"/>
    <property type="match status" value="1"/>
</dbReference>
<feature type="domain" description="Ubiquitin-like" evidence="1">
    <location>
        <begin position="37"/>
        <end position="95"/>
    </location>
</feature>
<sequence>MGQVLSPAGACHNDCLSGLRTMMAVAGSEKKDAIQLVTVTVRTLNGNCWTMDFPVTATGREIKSKMRHIWKVPEAEQRLSSGAQIVHDDMQPLRSTSSLHLTRVAAKESSQSLWKSRTMRFGARYVRPSRLGSVRLVGQTFHDRRR</sequence>
<dbReference type="EMBL" id="CAMXCT010005113">
    <property type="protein sequence ID" value="CAI4011479.1"/>
    <property type="molecule type" value="Genomic_DNA"/>
</dbReference>
<dbReference type="InterPro" id="IPR029071">
    <property type="entry name" value="Ubiquitin-like_domsf"/>
</dbReference>
<gene>
    <name evidence="2" type="ORF">C1SCF055_LOCUS36637</name>
</gene>
<dbReference type="EMBL" id="CAMXCT030005113">
    <property type="protein sequence ID" value="CAL4798791.1"/>
    <property type="molecule type" value="Genomic_DNA"/>
</dbReference>
<evidence type="ECO:0000313" key="2">
    <source>
        <dbReference type="EMBL" id="CAI4011479.1"/>
    </source>
</evidence>
<accession>A0A9P1DM77</accession>
<dbReference type="AlphaFoldDB" id="A0A9P1DM77"/>
<evidence type="ECO:0000259" key="1">
    <source>
        <dbReference type="PROSITE" id="PS50053"/>
    </source>
</evidence>
<dbReference type="Gene3D" id="3.10.20.90">
    <property type="entry name" value="Phosphatidylinositol 3-kinase Catalytic Subunit, Chain A, domain 1"/>
    <property type="match status" value="1"/>
</dbReference>
<dbReference type="EMBL" id="CAMXCT020005113">
    <property type="protein sequence ID" value="CAL1164854.1"/>
    <property type="molecule type" value="Genomic_DNA"/>
</dbReference>
<evidence type="ECO:0000313" key="3">
    <source>
        <dbReference type="EMBL" id="CAL1164854.1"/>
    </source>
</evidence>
<comment type="caution">
    <text evidence="2">The sequence shown here is derived from an EMBL/GenBank/DDBJ whole genome shotgun (WGS) entry which is preliminary data.</text>
</comment>
<dbReference type="Proteomes" id="UP001152797">
    <property type="component" value="Unassembled WGS sequence"/>
</dbReference>
<name>A0A9P1DM77_9DINO</name>
<reference evidence="3" key="2">
    <citation type="submission" date="2024-04" db="EMBL/GenBank/DDBJ databases">
        <authorList>
            <person name="Chen Y."/>
            <person name="Shah S."/>
            <person name="Dougan E. K."/>
            <person name="Thang M."/>
            <person name="Chan C."/>
        </authorList>
    </citation>
    <scope>NUCLEOTIDE SEQUENCE [LARGE SCALE GENOMIC DNA]</scope>
</reference>
<dbReference type="InterPro" id="IPR000626">
    <property type="entry name" value="Ubiquitin-like_dom"/>
</dbReference>
<evidence type="ECO:0000313" key="4">
    <source>
        <dbReference type="Proteomes" id="UP001152797"/>
    </source>
</evidence>
<reference evidence="2" key="1">
    <citation type="submission" date="2022-10" db="EMBL/GenBank/DDBJ databases">
        <authorList>
            <person name="Chen Y."/>
            <person name="Dougan E. K."/>
            <person name="Chan C."/>
            <person name="Rhodes N."/>
            <person name="Thang M."/>
        </authorList>
    </citation>
    <scope>NUCLEOTIDE SEQUENCE</scope>
</reference>
<protein>
    <recommendedName>
        <fullName evidence="1">Ubiquitin-like domain-containing protein</fullName>
    </recommendedName>
</protein>
<dbReference type="OrthoDB" id="419317at2759"/>
<organism evidence="2">
    <name type="scientific">Cladocopium goreaui</name>
    <dbReference type="NCBI Taxonomy" id="2562237"/>
    <lineage>
        <taxon>Eukaryota</taxon>
        <taxon>Sar</taxon>
        <taxon>Alveolata</taxon>
        <taxon>Dinophyceae</taxon>
        <taxon>Suessiales</taxon>
        <taxon>Symbiodiniaceae</taxon>
        <taxon>Cladocopium</taxon>
    </lineage>
</organism>
<dbReference type="CDD" id="cd17039">
    <property type="entry name" value="Ubl_ubiquitin_like"/>
    <property type="match status" value="1"/>
</dbReference>
<dbReference type="SUPFAM" id="SSF54236">
    <property type="entry name" value="Ubiquitin-like"/>
    <property type="match status" value="1"/>
</dbReference>
<dbReference type="SMART" id="SM00213">
    <property type="entry name" value="UBQ"/>
    <property type="match status" value="1"/>
</dbReference>
<keyword evidence="4" id="KW-1185">Reference proteome</keyword>
<proteinExistence type="predicted"/>